<organism evidence="1">
    <name type="scientific">Anguilla anguilla</name>
    <name type="common">European freshwater eel</name>
    <name type="synonym">Muraena anguilla</name>
    <dbReference type="NCBI Taxonomy" id="7936"/>
    <lineage>
        <taxon>Eukaryota</taxon>
        <taxon>Metazoa</taxon>
        <taxon>Chordata</taxon>
        <taxon>Craniata</taxon>
        <taxon>Vertebrata</taxon>
        <taxon>Euteleostomi</taxon>
        <taxon>Actinopterygii</taxon>
        <taxon>Neopterygii</taxon>
        <taxon>Teleostei</taxon>
        <taxon>Anguilliformes</taxon>
        <taxon>Anguillidae</taxon>
        <taxon>Anguilla</taxon>
    </lineage>
</organism>
<dbReference type="EMBL" id="GBXM01065340">
    <property type="protein sequence ID" value="JAH43237.1"/>
    <property type="molecule type" value="Transcribed_RNA"/>
</dbReference>
<accession>A0A0E9SPT0</accession>
<reference evidence="1" key="1">
    <citation type="submission" date="2014-11" db="EMBL/GenBank/DDBJ databases">
        <authorList>
            <person name="Amaro Gonzalez C."/>
        </authorList>
    </citation>
    <scope>NUCLEOTIDE SEQUENCE</scope>
</reference>
<proteinExistence type="predicted"/>
<name>A0A0E9SPT0_ANGAN</name>
<evidence type="ECO:0000313" key="1">
    <source>
        <dbReference type="EMBL" id="JAH43237.1"/>
    </source>
</evidence>
<protein>
    <submittedName>
        <fullName evidence="1">Uncharacterized protein</fullName>
    </submittedName>
</protein>
<reference evidence="1" key="2">
    <citation type="journal article" date="2015" name="Fish Shellfish Immunol.">
        <title>Early steps in the European eel (Anguilla anguilla)-Vibrio vulnificus interaction in the gills: Role of the RtxA13 toxin.</title>
        <authorList>
            <person name="Callol A."/>
            <person name="Pajuelo D."/>
            <person name="Ebbesson L."/>
            <person name="Teles M."/>
            <person name="MacKenzie S."/>
            <person name="Amaro C."/>
        </authorList>
    </citation>
    <scope>NUCLEOTIDE SEQUENCE</scope>
</reference>
<sequence>MGREGRVVTATPS</sequence>